<dbReference type="InterPro" id="IPR003029">
    <property type="entry name" value="S1_domain"/>
</dbReference>
<dbReference type="Gene3D" id="3.30.1370.10">
    <property type="entry name" value="K Homology domain, type 1"/>
    <property type="match status" value="1"/>
</dbReference>
<dbReference type="EC" id="2.7.7.8" evidence="2"/>
<evidence type="ECO:0000256" key="2">
    <source>
        <dbReference type="ARBA" id="ARBA00012416"/>
    </source>
</evidence>
<dbReference type="InterPro" id="IPR036612">
    <property type="entry name" value="KH_dom_type_1_sf"/>
</dbReference>
<dbReference type="Pfam" id="PF00575">
    <property type="entry name" value="S1"/>
    <property type="match status" value="1"/>
</dbReference>
<evidence type="ECO:0000256" key="7">
    <source>
        <dbReference type="SAM" id="MobiDB-lite"/>
    </source>
</evidence>
<evidence type="ECO:0000256" key="4">
    <source>
        <dbReference type="ARBA" id="ARBA00022695"/>
    </source>
</evidence>
<keyword evidence="5 6" id="KW-0694">RNA-binding</keyword>
<dbReference type="GO" id="GO:0004654">
    <property type="term" value="F:polyribonucleotide nucleotidyltransferase activity"/>
    <property type="evidence" value="ECO:0007669"/>
    <property type="project" value="UniProtKB-EC"/>
</dbReference>
<dbReference type="GO" id="GO:0005739">
    <property type="term" value="C:mitochondrion"/>
    <property type="evidence" value="ECO:0007669"/>
    <property type="project" value="TreeGrafter"/>
</dbReference>
<dbReference type="SUPFAM" id="SSF54791">
    <property type="entry name" value="Eukaryotic type KH-domain (KH-domain type I)"/>
    <property type="match status" value="1"/>
</dbReference>
<feature type="region of interest" description="Disordered" evidence="7">
    <location>
        <begin position="1262"/>
        <end position="1309"/>
    </location>
</feature>
<feature type="compositionally biased region" description="Low complexity" evidence="7">
    <location>
        <begin position="1476"/>
        <end position="1485"/>
    </location>
</feature>
<dbReference type="Gene3D" id="2.40.50.140">
    <property type="entry name" value="Nucleic acid-binding proteins"/>
    <property type="match status" value="1"/>
</dbReference>
<feature type="compositionally biased region" description="Basic and acidic residues" evidence="7">
    <location>
        <begin position="1353"/>
        <end position="1362"/>
    </location>
</feature>
<evidence type="ECO:0000259" key="8">
    <source>
        <dbReference type="PROSITE" id="PS50126"/>
    </source>
</evidence>
<feature type="region of interest" description="Disordered" evidence="7">
    <location>
        <begin position="1350"/>
        <end position="1451"/>
    </location>
</feature>
<dbReference type="EMBL" id="JAFCMP010000390">
    <property type="protein sequence ID" value="KAG5180417.1"/>
    <property type="molecule type" value="Genomic_DNA"/>
</dbReference>
<dbReference type="GO" id="GO:0000175">
    <property type="term" value="F:3'-5'-RNA exonuclease activity"/>
    <property type="evidence" value="ECO:0007669"/>
    <property type="project" value="TreeGrafter"/>
</dbReference>
<keyword evidence="3" id="KW-0808">Transferase</keyword>
<feature type="region of interest" description="Disordered" evidence="7">
    <location>
        <begin position="1466"/>
        <end position="1491"/>
    </location>
</feature>
<reference evidence="9" key="1">
    <citation type="submission" date="2021-02" db="EMBL/GenBank/DDBJ databases">
        <title>First Annotated Genome of the Yellow-green Alga Tribonema minus.</title>
        <authorList>
            <person name="Mahan K.M."/>
        </authorList>
    </citation>
    <scope>NUCLEOTIDE SEQUENCE</scope>
    <source>
        <strain evidence="9">UTEX B ZZ1240</strain>
    </source>
</reference>
<accession>A0A836CCD4</accession>
<feature type="region of interest" description="Disordered" evidence="7">
    <location>
        <begin position="800"/>
        <end position="820"/>
    </location>
</feature>
<dbReference type="SMART" id="SM00316">
    <property type="entry name" value="S1"/>
    <property type="match status" value="1"/>
</dbReference>
<feature type="region of interest" description="Disordered" evidence="7">
    <location>
        <begin position="1007"/>
        <end position="1034"/>
    </location>
</feature>
<dbReference type="SUPFAM" id="SSF55666">
    <property type="entry name" value="Ribonuclease PH domain 2-like"/>
    <property type="match status" value="2"/>
</dbReference>
<feature type="domain" description="S1 motif" evidence="8">
    <location>
        <begin position="717"/>
        <end position="787"/>
    </location>
</feature>
<dbReference type="InterPro" id="IPR020568">
    <property type="entry name" value="Ribosomal_Su5_D2-typ_SF"/>
</dbReference>
<protein>
    <recommendedName>
        <fullName evidence="2">polyribonucleotide nucleotidyltransferase</fullName>
        <ecNumber evidence="2">2.7.7.8</ecNumber>
    </recommendedName>
</protein>
<feature type="region of interest" description="Disordered" evidence="7">
    <location>
        <begin position="350"/>
        <end position="382"/>
    </location>
</feature>
<dbReference type="InterPro" id="IPR001247">
    <property type="entry name" value="ExoRNase_PH_dom1"/>
</dbReference>
<dbReference type="Gene3D" id="3.30.230.70">
    <property type="entry name" value="GHMP Kinase, N-terminal domain"/>
    <property type="match status" value="3"/>
</dbReference>
<keyword evidence="10" id="KW-1185">Reference proteome</keyword>
<dbReference type="PROSITE" id="PS50084">
    <property type="entry name" value="KH_TYPE_1"/>
    <property type="match status" value="1"/>
</dbReference>
<comment type="caution">
    <text evidence="9">The sequence shown here is derived from an EMBL/GenBank/DDBJ whole genome shotgun (WGS) entry which is preliminary data.</text>
</comment>
<feature type="region of interest" description="Disordered" evidence="7">
    <location>
        <begin position="1225"/>
        <end position="1245"/>
    </location>
</feature>
<proteinExistence type="inferred from homology"/>
<feature type="compositionally biased region" description="Basic residues" evidence="7">
    <location>
        <begin position="1011"/>
        <end position="1022"/>
    </location>
</feature>
<feature type="compositionally biased region" description="Acidic residues" evidence="7">
    <location>
        <begin position="809"/>
        <end position="820"/>
    </location>
</feature>
<evidence type="ECO:0000313" key="9">
    <source>
        <dbReference type="EMBL" id="KAG5180417.1"/>
    </source>
</evidence>
<dbReference type="GO" id="GO:0005829">
    <property type="term" value="C:cytosol"/>
    <property type="evidence" value="ECO:0007669"/>
    <property type="project" value="TreeGrafter"/>
</dbReference>
<dbReference type="Proteomes" id="UP000664859">
    <property type="component" value="Unassembled WGS sequence"/>
</dbReference>
<dbReference type="InterPro" id="IPR027408">
    <property type="entry name" value="PNPase/RNase_PH_dom_sf"/>
</dbReference>
<dbReference type="PANTHER" id="PTHR11252:SF0">
    <property type="entry name" value="POLYRIBONUCLEOTIDE NUCLEOTIDYLTRANSFERASE 1, MITOCHONDRIAL"/>
    <property type="match status" value="1"/>
</dbReference>
<feature type="compositionally biased region" description="Low complexity" evidence="7">
    <location>
        <begin position="970"/>
        <end position="992"/>
    </location>
</feature>
<dbReference type="GO" id="GO:0000958">
    <property type="term" value="P:mitochondrial mRNA catabolic process"/>
    <property type="evidence" value="ECO:0007669"/>
    <property type="project" value="TreeGrafter"/>
</dbReference>
<keyword evidence="4" id="KW-0548">Nucleotidyltransferase</keyword>
<evidence type="ECO:0000256" key="3">
    <source>
        <dbReference type="ARBA" id="ARBA00022679"/>
    </source>
</evidence>
<dbReference type="SUPFAM" id="SSF46915">
    <property type="entry name" value="Polynucleotide phosphorylase/guanosine pentaphosphate synthase (PNPase/GPSI), domain 3"/>
    <property type="match status" value="1"/>
</dbReference>
<dbReference type="SUPFAM" id="SSF50249">
    <property type="entry name" value="Nucleic acid-binding proteins"/>
    <property type="match status" value="1"/>
</dbReference>
<dbReference type="InterPro" id="IPR015847">
    <property type="entry name" value="ExoRNase_PH_dom2"/>
</dbReference>
<dbReference type="InterPro" id="IPR036345">
    <property type="entry name" value="ExoRNase_PH_dom2_sf"/>
</dbReference>
<dbReference type="Pfam" id="PF03725">
    <property type="entry name" value="RNase_PH_C"/>
    <property type="match status" value="1"/>
</dbReference>
<sequence>MLPAALHSNNPPPLPPAASHKVLSTLQATDGAGDAVTMAINSASAALMMSTIPFAGPVAAVRVGRIDGWLVVNPDVRELAARGTMDLLYAGTETRTLMIEFSGSQVPEAEVIDALQLAHRELQPLLSAQADLAASAPPADLTSVRNPVRYKDYHKAARKAGYEKAFAAMTDASLSKAERGRAEGAAMSAMIAAMREHAAATAGEGATPQWLALTADTLMRNVMSDAVISEKVRSDGRRVDEVRPITAEADVLPIVHGSALFTRGQTQALCTVTLGPSPTSEAQRYLGGTKLQEKRAQAAPGAGVYLHYEFPPYSVNESYGTAVCLTTRQQRRASARARCSTITGVSCLGGRDAPHGATDPAPPSLSRTHASPHAQVGKVGGVNRRMVGHGNLAEKAIVPVMPPLSEFPYTTRITSEVTMSNGSSSMATACAASLALMDAGVPIRAPVAGVSIGMVSHGLKAANARIAGADGGAGAAPAAADAAAAAAVAVRDDWEKGQYALLTDILGSEDHYGDMDFKVVGTAQGITAIQLDVKLAGGVPLRILEQAVDRARTARLQILKIVRFDPVRKRDIVGPGGTTLREIEEQYDVNIDLSEDGIAKVFSQDPHQARQVKVILQELSAEIERLPTWRLHSVLAAFAVPCARSSTEPGSRAVIMHDAMHVQPAATQFLESKGALPPSDRLLARGAQRGSSSSSSAQHSFLAPLPRAARARAAQSGDVMTGTVTEIRDFGAMVEVLRGRLGVLHVSEVSHQSGSRPVTSLLTVGQKLQVKALEVDPLRGLIKLSRKALFGEDETDDLVAAADRRTDGQGDETDELDGGADDAETRALRQAVLQKQAAAAAAAAEERDAAARTREARVMQRVAALLQDVRVWTRGAGGERHCAALPAAQRCCGRAGRSSVVRITLNAMRAPQHQFGGGGQAVVTRMRAQRQALTTHALTSAHLTLSPSQRVPYVAPPSAPPTAQREDEASAAAVAESTSGSDAGSDSGSDAEAAVVAARGAEAAVAAALGRARHHQRAHAHGAPRQQRREDADREVRVGLGSGLGLGGTWADGTDDGDDSQAGVRDARGLLLPAFSSHMRSRCAVVAPCCARVQAVEAAAAKAAAAEAAAAAAAEQEAADAFGVVKSAGSIRSGAMLCRVSASSGAKTDTGAAAGHCYARISGNTGGIRKSSTQRDGILVDWTDIIASRICGLVLDCAARYCSGPEPAPHDVDDVPAWSETELVADDSTAGTDDETAAEAAAGGGDAEGVYDGVLIRRSHPLIADDSSSDEDEERGVAFAEAGDENAGFEDTAAAGDDSGGGAAYASASEEEFSAPKAYFPEQHTAPRPAPPVDTATADAVILAYLRKTAAPRRQDARRGEHGQASTAAPPAAPASSARHQSPKTAPKPASEEAKAAATAAATTPDDGTPAPSPTAAEAEVAAPAAATAHDDSMPAPSPAAAVVAAEDAAEARPAPSVFDALLAPKKAPAKRRSAKAPATASAAAGEEEEQALTALSKADLIAKARALGVAMYGSKVAIAQRILAAQKKGE</sequence>
<dbReference type="OrthoDB" id="437922at2759"/>
<evidence type="ECO:0000256" key="5">
    <source>
        <dbReference type="ARBA" id="ARBA00022884"/>
    </source>
</evidence>
<organism evidence="9 10">
    <name type="scientific">Tribonema minus</name>
    <dbReference type="NCBI Taxonomy" id="303371"/>
    <lineage>
        <taxon>Eukaryota</taxon>
        <taxon>Sar</taxon>
        <taxon>Stramenopiles</taxon>
        <taxon>Ochrophyta</taxon>
        <taxon>PX clade</taxon>
        <taxon>Xanthophyceae</taxon>
        <taxon>Tribonematales</taxon>
        <taxon>Tribonemataceae</taxon>
        <taxon>Tribonema</taxon>
    </lineage>
</organism>
<dbReference type="PROSITE" id="PS50126">
    <property type="entry name" value="S1"/>
    <property type="match status" value="1"/>
</dbReference>
<feature type="region of interest" description="Disordered" evidence="7">
    <location>
        <begin position="948"/>
        <end position="992"/>
    </location>
</feature>
<evidence type="ECO:0000313" key="10">
    <source>
        <dbReference type="Proteomes" id="UP000664859"/>
    </source>
</evidence>
<evidence type="ECO:0000256" key="1">
    <source>
        <dbReference type="ARBA" id="ARBA00007404"/>
    </source>
</evidence>
<gene>
    <name evidence="9" type="ORF">JKP88DRAFT_323791</name>
</gene>
<dbReference type="SUPFAM" id="SSF54211">
    <property type="entry name" value="Ribosomal protein S5 domain 2-like"/>
    <property type="match status" value="1"/>
</dbReference>
<feature type="compositionally biased region" description="Low complexity" evidence="7">
    <location>
        <begin position="1365"/>
        <end position="1378"/>
    </location>
</feature>
<dbReference type="InterPro" id="IPR036456">
    <property type="entry name" value="PNPase_PH_RNA-bd_sf"/>
</dbReference>
<evidence type="ECO:0000256" key="6">
    <source>
        <dbReference type="PROSITE-ProRule" id="PRU00117"/>
    </source>
</evidence>
<dbReference type="GO" id="GO:0003723">
    <property type="term" value="F:RNA binding"/>
    <property type="evidence" value="ECO:0007669"/>
    <property type="project" value="UniProtKB-UniRule"/>
</dbReference>
<comment type="similarity">
    <text evidence="1">Belongs to the polyribonucleotide nucleotidyltransferase family.</text>
</comment>
<dbReference type="InterPro" id="IPR012162">
    <property type="entry name" value="PNPase"/>
</dbReference>
<name>A0A836CCD4_9STRA</name>
<dbReference type="GO" id="GO:0000965">
    <property type="term" value="P:mitochondrial RNA 3'-end processing"/>
    <property type="evidence" value="ECO:0007669"/>
    <property type="project" value="TreeGrafter"/>
</dbReference>
<dbReference type="InterPro" id="IPR012340">
    <property type="entry name" value="NA-bd_OB-fold"/>
</dbReference>
<feature type="compositionally biased region" description="Low complexity" evidence="7">
    <location>
        <begin position="1439"/>
        <end position="1451"/>
    </location>
</feature>
<dbReference type="CDD" id="cd02393">
    <property type="entry name" value="KH-I_PNPase"/>
    <property type="match status" value="1"/>
</dbReference>
<dbReference type="Pfam" id="PF01138">
    <property type="entry name" value="RNase_PH"/>
    <property type="match status" value="2"/>
</dbReference>
<dbReference type="PANTHER" id="PTHR11252">
    <property type="entry name" value="POLYRIBONUCLEOTIDE NUCLEOTIDYLTRANSFERASE"/>
    <property type="match status" value="1"/>
</dbReference>
<feature type="compositionally biased region" description="Low complexity" evidence="7">
    <location>
        <begin position="1396"/>
        <end position="1428"/>
    </location>
</feature>